<dbReference type="PANTHER" id="PTHR46327">
    <property type="entry name" value="F16F4.11 PROTEIN-RELATED"/>
    <property type="match status" value="1"/>
</dbReference>
<dbReference type="Gene3D" id="1.10.10.60">
    <property type="entry name" value="Homeodomain-like"/>
    <property type="match status" value="1"/>
</dbReference>
<accession>A0A7J7MAP2</accession>
<dbReference type="OrthoDB" id="764594at2759"/>
<keyword evidence="2" id="KW-0804">Transcription</keyword>
<dbReference type="Gene3D" id="1.25.70.10">
    <property type="entry name" value="Transcription termination factor 3, mitochondrial"/>
    <property type="match status" value="2"/>
</dbReference>
<dbReference type="Pfam" id="PF02536">
    <property type="entry name" value="mTERF"/>
    <property type="match status" value="2"/>
</dbReference>
<dbReference type="EMBL" id="JACGCM010001659">
    <property type="protein sequence ID" value="KAF6151818.1"/>
    <property type="molecule type" value="Genomic_DNA"/>
</dbReference>
<keyword evidence="2" id="KW-0805">Transcription regulation</keyword>
<keyword evidence="2" id="KW-0806">Transcription termination</keyword>
<dbReference type="Pfam" id="PF13837">
    <property type="entry name" value="Myb_DNA-bind_4"/>
    <property type="match status" value="1"/>
</dbReference>
<comment type="caution">
    <text evidence="6">The sequence shown here is derived from an EMBL/GenBank/DDBJ whole genome shotgun (WGS) entry which is preliminary data.</text>
</comment>
<evidence type="ECO:0000256" key="4">
    <source>
        <dbReference type="SAM" id="MobiDB-lite"/>
    </source>
</evidence>
<keyword evidence="7" id="KW-1185">Reference proteome</keyword>
<protein>
    <recommendedName>
        <fullName evidence="5">Myb/SANT-like DNA-binding domain-containing protein</fullName>
    </recommendedName>
</protein>
<dbReference type="SMART" id="SM00733">
    <property type="entry name" value="Mterf"/>
    <property type="match status" value="3"/>
</dbReference>
<feature type="domain" description="Myb/SANT-like DNA-binding" evidence="5">
    <location>
        <begin position="631"/>
        <end position="699"/>
    </location>
</feature>
<evidence type="ECO:0000313" key="6">
    <source>
        <dbReference type="EMBL" id="KAF6151818.1"/>
    </source>
</evidence>
<dbReference type="GO" id="GO:0003676">
    <property type="term" value="F:nucleic acid binding"/>
    <property type="evidence" value="ECO:0007669"/>
    <property type="project" value="InterPro"/>
</dbReference>
<keyword evidence="3" id="KW-0809">Transit peptide</keyword>
<dbReference type="AlphaFoldDB" id="A0A7J7MAP2"/>
<proteinExistence type="inferred from homology"/>
<gene>
    <name evidence="6" type="ORF">GIB67_010392</name>
</gene>
<dbReference type="PANTHER" id="PTHR46327:SF3">
    <property type="entry name" value="TRANSCRIPTION FACTOR"/>
    <property type="match status" value="1"/>
</dbReference>
<dbReference type="Proteomes" id="UP000541444">
    <property type="component" value="Unassembled WGS sequence"/>
</dbReference>
<feature type="region of interest" description="Disordered" evidence="4">
    <location>
        <begin position="596"/>
        <end position="619"/>
    </location>
</feature>
<evidence type="ECO:0000256" key="1">
    <source>
        <dbReference type="ARBA" id="ARBA00007692"/>
    </source>
</evidence>
<feature type="compositionally biased region" description="Basic and acidic residues" evidence="4">
    <location>
        <begin position="601"/>
        <end position="612"/>
    </location>
</feature>
<evidence type="ECO:0000259" key="5">
    <source>
        <dbReference type="Pfam" id="PF13837"/>
    </source>
</evidence>
<organism evidence="6 7">
    <name type="scientific">Kingdonia uniflora</name>
    <dbReference type="NCBI Taxonomy" id="39325"/>
    <lineage>
        <taxon>Eukaryota</taxon>
        <taxon>Viridiplantae</taxon>
        <taxon>Streptophyta</taxon>
        <taxon>Embryophyta</taxon>
        <taxon>Tracheophyta</taxon>
        <taxon>Spermatophyta</taxon>
        <taxon>Magnoliopsida</taxon>
        <taxon>Ranunculales</taxon>
        <taxon>Circaeasteraceae</taxon>
        <taxon>Kingdonia</taxon>
    </lineage>
</organism>
<dbReference type="InterPro" id="IPR003690">
    <property type="entry name" value="MTERF"/>
</dbReference>
<evidence type="ECO:0000256" key="3">
    <source>
        <dbReference type="ARBA" id="ARBA00022946"/>
    </source>
</evidence>
<dbReference type="InterPro" id="IPR038538">
    <property type="entry name" value="MTERF_sf"/>
</dbReference>
<comment type="similarity">
    <text evidence="1">Belongs to the mTERF family.</text>
</comment>
<name>A0A7J7MAP2_9MAGN</name>
<dbReference type="InterPro" id="IPR044822">
    <property type="entry name" value="Myb_DNA-bind_4"/>
</dbReference>
<evidence type="ECO:0000256" key="2">
    <source>
        <dbReference type="ARBA" id="ARBA00022472"/>
    </source>
</evidence>
<reference evidence="6 7" key="1">
    <citation type="journal article" date="2020" name="IScience">
        <title>Genome Sequencing of the Endangered Kingdonia uniflora (Circaeasteraceae, Ranunculales) Reveals Potential Mechanisms of Evolutionary Specialization.</title>
        <authorList>
            <person name="Sun Y."/>
            <person name="Deng T."/>
            <person name="Zhang A."/>
            <person name="Moore M.J."/>
            <person name="Landis J.B."/>
            <person name="Lin N."/>
            <person name="Zhang H."/>
            <person name="Zhang X."/>
            <person name="Huang J."/>
            <person name="Zhang X."/>
            <person name="Sun H."/>
            <person name="Wang H."/>
        </authorList>
    </citation>
    <scope>NUCLEOTIDE SEQUENCE [LARGE SCALE GENOMIC DNA]</scope>
    <source>
        <strain evidence="6">TB1705</strain>
        <tissue evidence="6">Leaf</tissue>
    </source>
</reference>
<dbReference type="GO" id="GO:0006353">
    <property type="term" value="P:DNA-templated transcription termination"/>
    <property type="evidence" value="ECO:0007669"/>
    <property type="project" value="UniProtKB-KW"/>
</dbReference>
<sequence>MNHLLKLRTSSGFKWVSLILHENLLKPSKTQFLDCSKSPHFVRTPSFCTSSELDVIKTQILEEISKTSIRNLAQKRNSWIRCLAQTAMLEYFHNTRNLPFLDAEHMSKNSPCYLDKVIKKVGDDEDISKSLVKYFRYHPPNEFEPFFESLGLNPSVFRKLLPCNLLYLYDDEVLMRNYNVLCEYGFARVNLGKIYMEAMDIFRWGDGVLLSKLKAYEEMGLIRTSVIKVVGCTPSILVGSGNGDVVAVLKALTSLGFDDNWIEGCFSESNSYNWRRILGSIQFFSEIICSEEEFVKFLKKCPRYFFNGSECNFLTLIIMLSKCGVTMMEMSSLLLQFPQDRTEIFLKNLRQGLYFFIEIGMEPEDIKRIVCSHLVLLGSSSMKKKKRHTLKILLNVGNKRLREIVKKDPHQVENWVIGKKIVPLPKSDEFQKSLAEKTKFLLNMGFTKDSVEMETMFKAVKGRGGELEERLECYIKAGLSRKVASQIVTRFPKSINQSKQVIEEKLDFLVNGLGYPISTLESFPGYIAFGLPRVKRRFSMHNWLKAEGKRNGVAEPKLHISAIITTSETVFVEKYVKSHPNGLKIWEKLKNGIDIDTNTTKGDKPTTKEDKPNFTQHGRGAKGERQIFGKFWTDVMAKRLIAVVSCVEGNMGFYGTEVKHVDKWKIVSDVMKEKGCLVSPHQCKDKFYDIKKKCMWLHKILGRETSFSVVENPLLLDSMPDLSTKMKDEVRQLLCSKNLVYKELFAYYKKMECMTLKEEDT</sequence>
<evidence type="ECO:0000313" key="7">
    <source>
        <dbReference type="Proteomes" id="UP000541444"/>
    </source>
</evidence>